<evidence type="ECO:0000313" key="3">
    <source>
        <dbReference type="EMBL" id="MCQ4840139.1"/>
    </source>
</evidence>
<feature type="region of interest" description="Disordered" evidence="1">
    <location>
        <begin position="66"/>
        <end position="127"/>
    </location>
</feature>
<proteinExistence type="predicted"/>
<sequence>MMKREDLFDVIGTAADTELLERSEQFEKSRNRGVIWLKWSALAACLCFLLLVGSSLPWESLVPGTAGTPSTSGPGGVSSQEVGEPSSSGLESSIPEAAQPPESAPEPPAIPTPPPADGTEGLPMLEGRYGRMGGMGYDAVMCYDVSENMGSNPWTEDAELETLPVYRNLAYSSSGYRVYLSEEQLLSLAEWSAYCLGTRVESTEFERIRKENLWPEEDRLTGGEAEGIFARTEAGDEIRAFGNGGQSIIFAQPKPLPDDYSFTLADTTSEQAEAAVKYLLREHASLLEQLSGMENVEDFAVNTWCDYSFSGEMFRNYSAYNDNGTLEERILNYNFHRITLHPGMEESAWEGIGLWSVLPSAQKLGDYPLISPETARALLLQGDYIASVPKDYIRDGTIYDEDIAGVTLVYRTEPKNQYYQPYYLFYVELPEELDVEGLKSFGRFYVPAVSGEYLSDFPSWNGSYK</sequence>
<name>A0ABT1RZR6_9FIRM</name>
<protein>
    <submittedName>
        <fullName evidence="3">Uncharacterized protein</fullName>
    </submittedName>
</protein>
<feature type="compositionally biased region" description="Pro residues" evidence="1">
    <location>
        <begin position="102"/>
        <end position="116"/>
    </location>
</feature>
<keyword evidence="2" id="KW-0472">Membrane</keyword>
<dbReference type="Proteomes" id="UP001524473">
    <property type="component" value="Unassembled WGS sequence"/>
</dbReference>
<feature type="transmembrane region" description="Helical" evidence="2">
    <location>
        <begin position="35"/>
        <end position="58"/>
    </location>
</feature>
<keyword evidence="2" id="KW-0812">Transmembrane</keyword>
<evidence type="ECO:0000256" key="2">
    <source>
        <dbReference type="SAM" id="Phobius"/>
    </source>
</evidence>
<keyword evidence="2" id="KW-1133">Transmembrane helix</keyword>
<organism evidence="3 4">
    <name type="scientific">Neglectibacter timonensis</name>
    <dbReference type="NCBI Taxonomy" id="1776382"/>
    <lineage>
        <taxon>Bacteria</taxon>
        <taxon>Bacillati</taxon>
        <taxon>Bacillota</taxon>
        <taxon>Clostridia</taxon>
        <taxon>Eubacteriales</taxon>
        <taxon>Oscillospiraceae</taxon>
        <taxon>Neglectibacter</taxon>
    </lineage>
</organism>
<dbReference type="GeneID" id="90533820"/>
<accession>A0ABT1RZR6</accession>
<dbReference type="RefSeq" id="WP_147578633.1">
    <property type="nucleotide sequence ID" value="NZ_CABKVV010000014.1"/>
</dbReference>
<gene>
    <name evidence="3" type="ORF">NE695_09455</name>
</gene>
<reference evidence="3 4" key="1">
    <citation type="submission" date="2022-06" db="EMBL/GenBank/DDBJ databases">
        <title>Isolation of gut microbiota from human fecal samples.</title>
        <authorList>
            <person name="Pamer E.G."/>
            <person name="Barat B."/>
            <person name="Waligurski E."/>
            <person name="Medina S."/>
            <person name="Paddock L."/>
            <person name="Mostad J."/>
        </authorList>
    </citation>
    <scope>NUCLEOTIDE SEQUENCE [LARGE SCALE GENOMIC DNA]</scope>
    <source>
        <strain evidence="3 4">DFI.9.73</strain>
    </source>
</reference>
<dbReference type="EMBL" id="JANFZH010000019">
    <property type="protein sequence ID" value="MCQ4840139.1"/>
    <property type="molecule type" value="Genomic_DNA"/>
</dbReference>
<comment type="caution">
    <text evidence="3">The sequence shown here is derived from an EMBL/GenBank/DDBJ whole genome shotgun (WGS) entry which is preliminary data.</text>
</comment>
<evidence type="ECO:0000256" key="1">
    <source>
        <dbReference type="SAM" id="MobiDB-lite"/>
    </source>
</evidence>
<keyword evidence="4" id="KW-1185">Reference proteome</keyword>
<feature type="compositionally biased region" description="Low complexity" evidence="1">
    <location>
        <begin position="91"/>
        <end position="101"/>
    </location>
</feature>
<evidence type="ECO:0000313" key="4">
    <source>
        <dbReference type="Proteomes" id="UP001524473"/>
    </source>
</evidence>